<evidence type="ECO:0000256" key="1">
    <source>
        <dbReference type="ARBA" id="ARBA00004651"/>
    </source>
</evidence>
<gene>
    <name evidence="9" type="ORF">A8990_12766</name>
</gene>
<dbReference type="PROSITE" id="PS50928">
    <property type="entry name" value="ABC_TM1"/>
    <property type="match status" value="1"/>
</dbReference>
<dbReference type="PANTHER" id="PTHR30193">
    <property type="entry name" value="ABC TRANSPORTER PERMEASE PROTEIN"/>
    <property type="match status" value="1"/>
</dbReference>
<keyword evidence="5 7" id="KW-1133">Transmembrane helix</keyword>
<dbReference type="RefSeq" id="WP_116190929.1">
    <property type="nucleotide sequence ID" value="NZ_QTTN01000027.1"/>
</dbReference>
<dbReference type="CDD" id="cd06261">
    <property type="entry name" value="TM_PBP2"/>
    <property type="match status" value="1"/>
</dbReference>
<evidence type="ECO:0000259" key="8">
    <source>
        <dbReference type="PROSITE" id="PS50928"/>
    </source>
</evidence>
<evidence type="ECO:0000256" key="2">
    <source>
        <dbReference type="ARBA" id="ARBA00022448"/>
    </source>
</evidence>
<comment type="similarity">
    <text evidence="7">Belongs to the binding-protein-dependent transport system permease family.</text>
</comment>
<comment type="subcellular location">
    <subcellularLocation>
        <location evidence="1 7">Cell membrane</location>
        <topology evidence="1 7">Multi-pass membrane protein</topology>
    </subcellularLocation>
</comment>
<dbReference type="OrthoDB" id="42781at2"/>
<dbReference type="InterPro" id="IPR035906">
    <property type="entry name" value="MetI-like_sf"/>
</dbReference>
<feature type="transmembrane region" description="Helical" evidence="7">
    <location>
        <begin position="261"/>
        <end position="282"/>
    </location>
</feature>
<feature type="transmembrane region" description="Helical" evidence="7">
    <location>
        <begin position="103"/>
        <end position="124"/>
    </location>
</feature>
<feature type="transmembrane region" description="Helical" evidence="7">
    <location>
        <begin position="156"/>
        <end position="178"/>
    </location>
</feature>
<comment type="caution">
    <text evidence="9">The sequence shown here is derived from an EMBL/GenBank/DDBJ whole genome shotgun (WGS) entry which is preliminary data.</text>
</comment>
<evidence type="ECO:0000256" key="4">
    <source>
        <dbReference type="ARBA" id="ARBA00022692"/>
    </source>
</evidence>
<feature type="transmembrane region" description="Helical" evidence="7">
    <location>
        <begin position="12"/>
        <end position="35"/>
    </location>
</feature>
<dbReference type="Pfam" id="PF00528">
    <property type="entry name" value="BPD_transp_1"/>
    <property type="match status" value="1"/>
</dbReference>
<evidence type="ECO:0000313" key="9">
    <source>
        <dbReference type="EMBL" id="REE77746.1"/>
    </source>
</evidence>
<feature type="transmembrane region" description="Helical" evidence="7">
    <location>
        <begin position="68"/>
        <end position="91"/>
    </location>
</feature>
<dbReference type="InterPro" id="IPR000515">
    <property type="entry name" value="MetI-like"/>
</dbReference>
<feature type="domain" description="ABC transmembrane type-1" evidence="8">
    <location>
        <begin position="68"/>
        <end position="282"/>
    </location>
</feature>
<evidence type="ECO:0000256" key="7">
    <source>
        <dbReference type="RuleBase" id="RU363032"/>
    </source>
</evidence>
<sequence>MRKYLGNKTAILLFILPALLLYTVVVFYPVVQVFYRSLFDWDGLSEAKFIALDNYKRLFHDHVFFTSLYNSAVFAVIIAIVQITIGTLLAFAVSEAAMRGRKFVRITVFIPVVLSITVVCQLWLAMYNGEYGLINKLFEAVGLSYRQDWLTDRHTAIFALAAVNAWQYMGYHFALLLAGVKSIPESYMEAARIDGASKMKAHLRITMPMLAETYKFCLILAFTGGLNAFANMYIMTSGGPGTTTYTLTYMMFRSAFRVGEFGYGSASAAFLVIECLIVTLIINKLIARDPIVY</sequence>
<protein>
    <submittedName>
        <fullName evidence="9">Raffinose/stachyose/melibiose transport system permease protein</fullName>
    </submittedName>
</protein>
<proteinExistence type="inferred from homology"/>
<dbReference type="AlphaFoldDB" id="A0A3D9RI91"/>
<dbReference type="InterPro" id="IPR051393">
    <property type="entry name" value="ABC_transporter_permease"/>
</dbReference>
<dbReference type="SUPFAM" id="SSF161098">
    <property type="entry name" value="MetI-like"/>
    <property type="match status" value="1"/>
</dbReference>
<keyword evidence="4 7" id="KW-0812">Transmembrane</keyword>
<keyword evidence="2 7" id="KW-0813">Transport</keyword>
<keyword evidence="6 7" id="KW-0472">Membrane</keyword>
<keyword evidence="3" id="KW-1003">Cell membrane</keyword>
<keyword evidence="10" id="KW-1185">Reference proteome</keyword>
<feature type="transmembrane region" description="Helical" evidence="7">
    <location>
        <begin position="213"/>
        <end position="234"/>
    </location>
</feature>
<dbReference type="Proteomes" id="UP000256304">
    <property type="component" value="Unassembled WGS sequence"/>
</dbReference>
<dbReference type="EMBL" id="QTTN01000027">
    <property type="protein sequence ID" value="REE77746.1"/>
    <property type="molecule type" value="Genomic_DNA"/>
</dbReference>
<evidence type="ECO:0000256" key="3">
    <source>
        <dbReference type="ARBA" id="ARBA00022475"/>
    </source>
</evidence>
<dbReference type="GO" id="GO:0005886">
    <property type="term" value="C:plasma membrane"/>
    <property type="evidence" value="ECO:0007669"/>
    <property type="project" value="UniProtKB-SubCell"/>
</dbReference>
<reference evidence="9 10" key="1">
    <citation type="submission" date="2018-08" db="EMBL/GenBank/DDBJ databases">
        <title>Genomic Encyclopedia of Type Strains, Phase III (KMG-III): the genomes of soil and plant-associated and newly described type strains.</title>
        <authorList>
            <person name="Whitman W."/>
        </authorList>
    </citation>
    <scope>NUCLEOTIDE SEQUENCE [LARGE SCALE GENOMIC DNA]</scope>
    <source>
        <strain evidence="9 10">CGMCC 1.10966</strain>
    </source>
</reference>
<evidence type="ECO:0000313" key="10">
    <source>
        <dbReference type="Proteomes" id="UP000256304"/>
    </source>
</evidence>
<dbReference type="PANTHER" id="PTHR30193:SF37">
    <property type="entry name" value="INNER MEMBRANE ABC TRANSPORTER PERMEASE PROTEIN YCJO"/>
    <property type="match status" value="1"/>
</dbReference>
<dbReference type="Gene3D" id="1.10.3720.10">
    <property type="entry name" value="MetI-like"/>
    <property type="match status" value="1"/>
</dbReference>
<dbReference type="GO" id="GO:0055085">
    <property type="term" value="P:transmembrane transport"/>
    <property type="evidence" value="ECO:0007669"/>
    <property type="project" value="InterPro"/>
</dbReference>
<accession>A0A3D9RI91</accession>
<evidence type="ECO:0000256" key="6">
    <source>
        <dbReference type="ARBA" id="ARBA00023136"/>
    </source>
</evidence>
<evidence type="ECO:0000256" key="5">
    <source>
        <dbReference type="ARBA" id="ARBA00022989"/>
    </source>
</evidence>
<name>A0A3D9RI91_9BACL</name>
<organism evidence="9 10">
    <name type="scientific">Paenibacillus taihuensis</name>
    <dbReference type="NCBI Taxonomy" id="1156355"/>
    <lineage>
        <taxon>Bacteria</taxon>
        <taxon>Bacillati</taxon>
        <taxon>Bacillota</taxon>
        <taxon>Bacilli</taxon>
        <taxon>Bacillales</taxon>
        <taxon>Paenibacillaceae</taxon>
        <taxon>Paenibacillus</taxon>
    </lineage>
</organism>